<dbReference type="AlphaFoldDB" id="A0AAV9L211"/>
<dbReference type="PANTHER" id="PTHR33103">
    <property type="entry name" value="OS01G0153900 PROTEIN"/>
    <property type="match status" value="1"/>
</dbReference>
<dbReference type="EMBL" id="JAWPEI010000008">
    <property type="protein sequence ID" value="KAK4719433.1"/>
    <property type="molecule type" value="Genomic_DNA"/>
</dbReference>
<sequence>MATAETKLSLKLLIDTKADKVLFAEVGKDCVDFLFHILLLPVGSVTKLLKEKGMVGCLSNLYQSVENLNGSYLKSKDIILKPEWPVGISS</sequence>
<gene>
    <name evidence="1" type="ORF">R3W88_017771</name>
</gene>
<evidence type="ECO:0000313" key="1">
    <source>
        <dbReference type="EMBL" id="KAK4719433.1"/>
    </source>
</evidence>
<accession>A0AAV9L211</accession>
<reference evidence="1 2" key="1">
    <citation type="submission" date="2023-10" db="EMBL/GenBank/DDBJ databases">
        <title>Genome-Wide Identification Analysis in wild type Solanum Pinnatisectum Reveals Some Genes Defensing Phytophthora Infestans.</title>
        <authorList>
            <person name="Sun C."/>
        </authorList>
    </citation>
    <scope>NUCLEOTIDE SEQUENCE [LARGE SCALE GENOMIC DNA]</scope>
    <source>
        <strain evidence="1">LQN</strain>
        <tissue evidence="1">Leaf</tissue>
    </source>
</reference>
<dbReference type="Pfam" id="PF05056">
    <property type="entry name" value="DUF674"/>
    <property type="match status" value="1"/>
</dbReference>
<evidence type="ECO:0000313" key="2">
    <source>
        <dbReference type="Proteomes" id="UP001311915"/>
    </source>
</evidence>
<dbReference type="Proteomes" id="UP001311915">
    <property type="component" value="Unassembled WGS sequence"/>
</dbReference>
<protein>
    <submittedName>
        <fullName evidence="1">Uncharacterized protein</fullName>
    </submittedName>
</protein>
<name>A0AAV9L211_9SOLN</name>
<keyword evidence="2" id="KW-1185">Reference proteome</keyword>
<dbReference type="PANTHER" id="PTHR33103:SF108">
    <property type="entry name" value="DUF674 DOMAIN-CONTAINING PROTEIN"/>
    <property type="match status" value="1"/>
</dbReference>
<dbReference type="InterPro" id="IPR007750">
    <property type="entry name" value="DUF674"/>
</dbReference>
<proteinExistence type="predicted"/>
<comment type="caution">
    <text evidence="1">The sequence shown here is derived from an EMBL/GenBank/DDBJ whole genome shotgun (WGS) entry which is preliminary data.</text>
</comment>
<organism evidence="1 2">
    <name type="scientific">Solanum pinnatisectum</name>
    <name type="common">tansyleaf nightshade</name>
    <dbReference type="NCBI Taxonomy" id="50273"/>
    <lineage>
        <taxon>Eukaryota</taxon>
        <taxon>Viridiplantae</taxon>
        <taxon>Streptophyta</taxon>
        <taxon>Embryophyta</taxon>
        <taxon>Tracheophyta</taxon>
        <taxon>Spermatophyta</taxon>
        <taxon>Magnoliopsida</taxon>
        <taxon>eudicotyledons</taxon>
        <taxon>Gunneridae</taxon>
        <taxon>Pentapetalae</taxon>
        <taxon>asterids</taxon>
        <taxon>lamiids</taxon>
        <taxon>Solanales</taxon>
        <taxon>Solanaceae</taxon>
        <taxon>Solanoideae</taxon>
        <taxon>Solaneae</taxon>
        <taxon>Solanum</taxon>
    </lineage>
</organism>